<evidence type="ECO:0000313" key="4">
    <source>
        <dbReference type="Proteomes" id="UP000694388"/>
    </source>
</evidence>
<dbReference type="Proteomes" id="UP000694388">
    <property type="component" value="Unplaced"/>
</dbReference>
<evidence type="ECO:0000259" key="2">
    <source>
        <dbReference type="PROSITE" id="PS50994"/>
    </source>
</evidence>
<dbReference type="AlphaFoldDB" id="A0A8C4WWX2"/>
<dbReference type="InterPro" id="IPR012337">
    <property type="entry name" value="RNaseH-like_sf"/>
</dbReference>
<keyword evidence="4" id="KW-1185">Reference proteome</keyword>
<dbReference type="GO" id="GO:0003676">
    <property type="term" value="F:nucleic acid binding"/>
    <property type="evidence" value="ECO:0007669"/>
    <property type="project" value="InterPro"/>
</dbReference>
<keyword evidence="1" id="KW-0732">Signal</keyword>
<dbReference type="PANTHER" id="PTHR37984">
    <property type="entry name" value="PROTEIN CBG26694"/>
    <property type="match status" value="1"/>
</dbReference>
<evidence type="ECO:0000313" key="3">
    <source>
        <dbReference type="Ensembl" id="ENSEBUP00000016314.1"/>
    </source>
</evidence>
<dbReference type="GO" id="GO:0015074">
    <property type="term" value="P:DNA integration"/>
    <property type="evidence" value="ECO:0007669"/>
    <property type="project" value="InterPro"/>
</dbReference>
<dbReference type="SUPFAM" id="SSF53098">
    <property type="entry name" value="Ribonuclease H-like"/>
    <property type="match status" value="1"/>
</dbReference>
<dbReference type="Gene3D" id="3.30.420.10">
    <property type="entry name" value="Ribonuclease H-like superfamily/Ribonuclease H"/>
    <property type="match status" value="1"/>
</dbReference>
<dbReference type="OMA" id="ANPEYAH"/>
<evidence type="ECO:0000256" key="1">
    <source>
        <dbReference type="SAM" id="SignalP"/>
    </source>
</evidence>
<dbReference type="InterPro" id="IPR001584">
    <property type="entry name" value="Integrase_cat-core"/>
</dbReference>
<reference evidence="3" key="2">
    <citation type="submission" date="2025-09" db="UniProtKB">
        <authorList>
            <consortium name="Ensembl"/>
        </authorList>
    </citation>
    <scope>IDENTIFICATION</scope>
</reference>
<feature type="domain" description="Integrase catalytic" evidence="2">
    <location>
        <begin position="1"/>
        <end position="117"/>
    </location>
</feature>
<dbReference type="InterPro" id="IPR050951">
    <property type="entry name" value="Retrovirus_Pol_polyprotein"/>
</dbReference>
<feature type="signal peptide" evidence="1">
    <location>
        <begin position="1"/>
        <end position="25"/>
    </location>
</feature>
<organism evidence="3 4">
    <name type="scientific">Eptatretus burgeri</name>
    <name type="common">Inshore hagfish</name>
    <dbReference type="NCBI Taxonomy" id="7764"/>
    <lineage>
        <taxon>Eukaryota</taxon>
        <taxon>Metazoa</taxon>
        <taxon>Chordata</taxon>
        <taxon>Craniata</taxon>
        <taxon>Vertebrata</taxon>
        <taxon>Cyclostomata</taxon>
        <taxon>Myxini</taxon>
        <taxon>Myxiniformes</taxon>
        <taxon>Myxinidae</taxon>
        <taxon>Eptatretinae</taxon>
        <taxon>Eptatretus</taxon>
    </lineage>
</organism>
<name>A0A8C4WWX2_EPTBU</name>
<accession>A0A8C4WWX2</accession>
<feature type="chain" id="PRO_5034561690" description="Integrase catalytic domain-containing protein" evidence="1">
    <location>
        <begin position="26"/>
        <end position="213"/>
    </location>
</feature>
<protein>
    <recommendedName>
        <fullName evidence="2">Integrase catalytic domain-containing protein</fullName>
    </recommendedName>
</protein>
<proteinExistence type="predicted"/>
<dbReference type="PROSITE" id="PS50994">
    <property type="entry name" value="INTEGRASE"/>
    <property type="match status" value="1"/>
</dbReference>
<dbReference type="InterPro" id="IPR036397">
    <property type="entry name" value="RNaseH_sf"/>
</dbReference>
<sequence length="213" mass="23538">MTSATIIKCLCQLFAIFGMPSYIHSDRGSSFMSEELKQFLHGRGIATSRTTGFNPQGNGLVERYNSIIWKAVILALKLRELKIAQWEAVLADALHSVRSLLSTSTNATPHERLFSYQCRSTSGHSIPTWLASPGTVLMKRQVRQSKYDPLVDEVELIDANPEYAHVTLSDGWETTVSLRRLAPPGDVPPGNVMGDALPLEQQQAGFENGEISH</sequence>
<dbReference type="PANTHER" id="PTHR37984:SF5">
    <property type="entry name" value="PROTEIN NYNRIN-LIKE"/>
    <property type="match status" value="1"/>
</dbReference>
<dbReference type="Ensembl" id="ENSEBUT00000016890.1">
    <property type="protein sequence ID" value="ENSEBUP00000016314.1"/>
    <property type="gene ID" value="ENSEBUG00000010244.1"/>
</dbReference>
<reference evidence="3" key="1">
    <citation type="submission" date="2025-08" db="UniProtKB">
        <authorList>
            <consortium name="Ensembl"/>
        </authorList>
    </citation>
    <scope>IDENTIFICATION</scope>
</reference>